<keyword evidence="2 3" id="KW-0539">Nucleus</keyword>
<comment type="subcellular location">
    <subcellularLocation>
        <location evidence="1 3">Nucleus</location>
    </subcellularLocation>
</comment>
<dbReference type="PROSITE" id="PS51017">
    <property type="entry name" value="CCT"/>
    <property type="match status" value="1"/>
</dbReference>
<dbReference type="GO" id="GO:0003700">
    <property type="term" value="F:DNA-binding transcription factor activity"/>
    <property type="evidence" value="ECO:0007669"/>
    <property type="project" value="TreeGrafter"/>
</dbReference>
<keyword evidence="6" id="KW-1185">Reference proteome</keyword>
<organism evidence="5 6">
    <name type="scientific">Hibiscus syriacus</name>
    <name type="common">Rose of Sharon</name>
    <dbReference type="NCBI Taxonomy" id="106335"/>
    <lineage>
        <taxon>Eukaryota</taxon>
        <taxon>Viridiplantae</taxon>
        <taxon>Streptophyta</taxon>
        <taxon>Embryophyta</taxon>
        <taxon>Tracheophyta</taxon>
        <taxon>Spermatophyta</taxon>
        <taxon>Magnoliopsida</taxon>
        <taxon>eudicotyledons</taxon>
        <taxon>Gunneridae</taxon>
        <taxon>Pentapetalae</taxon>
        <taxon>rosids</taxon>
        <taxon>malvids</taxon>
        <taxon>Malvales</taxon>
        <taxon>Malvaceae</taxon>
        <taxon>Malvoideae</taxon>
        <taxon>Hibiscus</taxon>
    </lineage>
</organism>
<dbReference type="GO" id="GO:0009909">
    <property type="term" value="P:regulation of flower development"/>
    <property type="evidence" value="ECO:0007669"/>
    <property type="project" value="InterPro"/>
</dbReference>
<dbReference type="AlphaFoldDB" id="A0A6A3BM18"/>
<dbReference type="GO" id="GO:2000028">
    <property type="term" value="P:regulation of photoperiodism, flowering"/>
    <property type="evidence" value="ECO:0007669"/>
    <property type="project" value="TreeGrafter"/>
</dbReference>
<dbReference type="Pfam" id="PF06203">
    <property type="entry name" value="CCT"/>
    <property type="match status" value="1"/>
</dbReference>
<gene>
    <name evidence="5" type="ORF">F3Y22_tig00110114pilonHSYRG00034</name>
</gene>
<name>A0A6A3BM18_HIBSY</name>
<dbReference type="EMBL" id="VEPZ02000843">
    <property type="protein sequence ID" value="KAE8716448.1"/>
    <property type="molecule type" value="Genomic_DNA"/>
</dbReference>
<dbReference type="PANTHER" id="PTHR31319:SF45">
    <property type="entry name" value="ZINC FINGER PROTEIN HD1-LIKE"/>
    <property type="match status" value="1"/>
</dbReference>
<dbReference type="Proteomes" id="UP000436088">
    <property type="component" value="Unassembled WGS sequence"/>
</dbReference>
<reference evidence="5" key="1">
    <citation type="submission" date="2019-09" db="EMBL/GenBank/DDBJ databases">
        <title>Draft genome information of white flower Hibiscus syriacus.</title>
        <authorList>
            <person name="Kim Y.-M."/>
        </authorList>
    </citation>
    <scope>NUCLEOTIDE SEQUENCE [LARGE SCALE GENOMIC DNA]</scope>
    <source>
        <strain evidence="5">YM2019G1</strain>
    </source>
</reference>
<accession>A0A6A3BM18</accession>
<evidence type="ECO:0000256" key="2">
    <source>
        <dbReference type="ARBA" id="ARBA00023242"/>
    </source>
</evidence>
<comment type="caution">
    <text evidence="5">The sequence shown here is derived from an EMBL/GenBank/DDBJ whole genome shotgun (WGS) entry which is preliminary data.</text>
</comment>
<feature type="domain" description="CCT" evidence="4">
    <location>
        <begin position="37"/>
        <end position="79"/>
    </location>
</feature>
<protein>
    <recommendedName>
        <fullName evidence="4">CCT domain-containing protein</fullName>
    </recommendedName>
</protein>
<dbReference type="InterPro" id="IPR010402">
    <property type="entry name" value="CCT_domain"/>
</dbReference>
<evidence type="ECO:0000259" key="4">
    <source>
        <dbReference type="PROSITE" id="PS51017"/>
    </source>
</evidence>
<evidence type="ECO:0000313" key="6">
    <source>
        <dbReference type="Proteomes" id="UP000436088"/>
    </source>
</evidence>
<dbReference type="InterPro" id="IPR045281">
    <property type="entry name" value="CONSTANS-like"/>
</dbReference>
<sequence length="103" mass="11987">MPLFIAGIPNSYTRFPATTTEIFPNPSLLMPLPSVNREEKVLRYREKRKARKFDKKIRYASRKAYAETRPRIKGRFARKTNTGVDDDHMFSKDDYGYGVVPSL</sequence>
<evidence type="ECO:0000313" key="5">
    <source>
        <dbReference type="EMBL" id="KAE8716448.1"/>
    </source>
</evidence>
<dbReference type="PANTHER" id="PTHR31319">
    <property type="entry name" value="ZINC FINGER PROTEIN CONSTANS-LIKE 4"/>
    <property type="match status" value="1"/>
</dbReference>
<proteinExistence type="predicted"/>
<evidence type="ECO:0000256" key="1">
    <source>
        <dbReference type="ARBA" id="ARBA00004123"/>
    </source>
</evidence>
<evidence type="ECO:0000256" key="3">
    <source>
        <dbReference type="PROSITE-ProRule" id="PRU00357"/>
    </source>
</evidence>
<dbReference type="GO" id="GO:0005634">
    <property type="term" value="C:nucleus"/>
    <property type="evidence" value="ECO:0007669"/>
    <property type="project" value="UniProtKB-SubCell"/>
</dbReference>